<reference evidence="4 5" key="1">
    <citation type="submission" date="2020-04" db="EMBL/GenBank/DDBJ databases">
        <authorList>
            <person name="Wallbank WR R."/>
            <person name="Pardo Diaz C."/>
            <person name="Kozak K."/>
            <person name="Martin S."/>
            <person name="Jiggins C."/>
            <person name="Moest M."/>
            <person name="Warren A I."/>
            <person name="Byers J.R.P. K."/>
            <person name="Montejo-Kovacevich G."/>
            <person name="Yen C E."/>
        </authorList>
    </citation>
    <scope>NUCLEOTIDE SEQUENCE [LARGE SCALE GENOMIC DNA]</scope>
</reference>
<dbReference type="Proteomes" id="UP000494256">
    <property type="component" value="Unassembled WGS sequence"/>
</dbReference>
<evidence type="ECO:0000313" key="4">
    <source>
        <dbReference type="Proteomes" id="UP000494106"/>
    </source>
</evidence>
<evidence type="ECO:0000313" key="3">
    <source>
        <dbReference type="EMBL" id="CAB3250537.1"/>
    </source>
</evidence>
<sequence length="131" mass="14760">MREALISILALLTVAPFAKTSEMGKDGFNLYKDYLRARSEDADGPGPSERMLYRAPLQLYPGLLPAVEQEYRKRTGNAFKNHLLSKEFWADEAGEGLGKRSSRTAISLIMQGKHPYDITESPLRDNMEPLE</sequence>
<dbReference type="Proteomes" id="UP000494106">
    <property type="component" value="Unassembled WGS sequence"/>
</dbReference>
<accession>A0A8S0ZQA4</accession>
<proteinExistence type="predicted"/>
<comment type="caution">
    <text evidence="2">The sequence shown here is derived from an EMBL/GenBank/DDBJ whole genome shotgun (WGS) entry which is preliminary data.</text>
</comment>
<dbReference type="OrthoDB" id="7734047at2759"/>
<protein>
    <submittedName>
        <fullName evidence="2">Uncharacterized protein</fullName>
    </submittedName>
</protein>
<name>A0A8S0ZQA4_ARCPL</name>
<organism evidence="2 4">
    <name type="scientific">Arctia plantaginis</name>
    <name type="common">Wood tiger moth</name>
    <name type="synonym">Phalaena plantaginis</name>
    <dbReference type="NCBI Taxonomy" id="874455"/>
    <lineage>
        <taxon>Eukaryota</taxon>
        <taxon>Metazoa</taxon>
        <taxon>Ecdysozoa</taxon>
        <taxon>Arthropoda</taxon>
        <taxon>Hexapoda</taxon>
        <taxon>Insecta</taxon>
        <taxon>Pterygota</taxon>
        <taxon>Neoptera</taxon>
        <taxon>Endopterygota</taxon>
        <taxon>Lepidoptera</taxon>
        <taxon>Glossata</taxon>
        <taxon>Ditrysia</taxon>
        <taxon>Noctuoidea</taxon>
        <taxon>Erebidae</taxon>
        <taxon>Arctiinae</taxon>
        <taxon>Arctia</taxon>
    </lineage>
</organism>
<dbReference type="EMBL" id="CADEBC010000485">
    <property type="protein sequence ID" value="CAB3235472.1"/>
    <property type="molecule type" value="Genomic_DNA"/>
</dbReference>
<keyword evidence="1" id="KW-0732">Signal</keyword>
<feature type="signal peptide" evidence="1">
    <location>
        <begin position="1"/>
        <end position="20"/>
    </location>
</feature>
<feature type="chain" id="PRO_5036272962" evidence="1">
    <location>
        <begin position="21"/>
        <end position="131"/>
    </location>
</feature>
<evidence type="ECO:0000313" key="2">
    <source>
        <dbReference type="EMBL" id="CAB3235472.1"/>
    </source>
</evidence>
<keyword evidence="4" id="KW-1185">Reference proteome</keyword>
<dbReference type="AlphaFoldDB" id="A0A8S0ZQA4"/>
<evidence type="ECO:0000256" key="1">
    <source>
        <dbReference type="SAM" id="SignalP"/>
    </source>
</evidence>
<evidence type="ECO:0000313" key="5">
    <source>
        <dbReference type="Proteomes" id="UP000494256"/>
    </source>
</evidence>
<dbReference type="EMBL" id="CADEBD010000348">
    <property type="protein sequence ID" value="CAB3250537.1"/>
    <property type="molecule type" value="Genomic_DNA"/>
</dbReference>
<gene>
    <name evidence="3" type="ORF">APLA_LOCUS13140</name>
    <name evidence="2" type="ORF">APLA_LOCUS6137</name>
</gene>